<dbReference type="AlphaFoldDB" id="A0A2H0UFN2"/>
<gene>
    <name evidence="2" type="ORF">COU15_02260</name>
</gene>
<dbReference type="Proteomes" id="UP000229315">
    <property type="component" value="Unassembled WGS sequence"/>
</dbReference>
<keyword evidence="1" id="KW-0472">Membrane</keyword>
<protein>
    <recommendedName>
        <fullName evidence="4">Type 4 fimbrial biogenesis protein PilX N-terminal domain-containing protein</fullName>
    </recommendedName>
</protein>
<evidence type="ECO:0000313" key="2">
    <source>
        <dbReference type="EMBL" id="PIR85207.1"/>
    </source>
</evidence>
<feature type="transmembrane region" description="Helical" evidence="1">
    <location>
        <begin position="42"/>
        <end position="65"/>
    </location>
</feature>
<accession>A0A2H0UFN2</accession>
<evidence type="ECO:0008006" key="4">
    <source>
        <dbReference type="Google" id="ProtNLM"/>
    </source>
</evidence>
<evidence type="ECO:0000256" key="1">
    <source>
        <dbReference type="SAM" id="Phobius"/>
    </source>
</evidence>
<evidence type="ECO:0000313" key="3">
    <source>
        <dbReference type="Proteomes" id="UP000229315"/>
    </source>
</evidence>
<comment type="caution">
    <text evidence="2">The sequence shown here is derived from an EMBL/GenBank/DDBJ whole genome shotgun (WGS) entry which is preliminary data.</text>
</comment>
<dbReference type="EMBL" id="PFBH01000014">
    <property type="protein sequence ID" value="PIR85207.1"/>
    <property type="molecule type" value="Genomic_DNA"/>
</dbReference>
<name>A0A2H0UFN2_9BACT</name>
<organism evidence="2 3">
    <name type="scientific">Candidatus Kaiserbacteria bacterium CG10_big_fil_rev_8_21_14_0_10_45_20</name>
    <dbReference type="NCBI Taxonomy" id="1974607"/>
    <lineage>
        <taxon>Bacteria</taxon>
        <taxon>Candidatus Kaiseribacteriota</taxon>
    </lineage>
</organism>
<reference evidence="3" key="1">
    <citation type="submission" date="2017-09" db="EMBL/GenBank/DDBJ databases">
        <title>Depth-based differentiation of microbial function through sediment-hosted aquifers and enrichment of novel symbionts in the deep terrestrial subsurface.</title>
        <authorList>
            <person name="Probst A.J."/>
            <person name="Ladd B."/>
            <person name="Jarett J.K."/>
            <person name="Geller-Mcgrath D.E."/>
            <person name="Sieber C.M.K."/>
            <person name="Emerson J.B."/>
            <person name="Anantharaman K."/>
            <person name="Thomas B.C."/>
            <person name="Malmstrom R."/>
            <person name="Stieglmeier M."/>
            <person name="Klingl A."/>
            <person name="Woyke T."/>
            <person name="Ryan C.M."/>
            <person name="Banfield J.F."/>
        </authorList>
    </citation>
    <scope>NUCLEOTIDE SEQUENCE [LARGE SCALE GENOMIC DNA]</scope>
</reference>
<keyword evidence="1" id="KW-1133">Transmembrane helix</keyword>
<sequence>MIKKVFSIQYSVFKKLRTALVLRVQTAAYRLPSTNSRTKRGFTLLIAVLTASVLLAVGFAIYNIVSKELVFSSTGRESQFAFYAADSGIECALYWDKQGAFATSSSLTSLQCADRITQGTLERESLSSGGENYYQTTFLLWMEGVQSGSCAQVEVRKFASNRTEVRSFGYNTCVTSNPRRLERGIRAQY</sequence>
<proteinExistence type="predicted"/>
<keyword evidence="1" id="KW-0812">Transmembrane</keyword>